<evidence type="ECO:0000313" key="5">
    <source>
        <dbReference type="Proteomes" id="UP000027037"/>
    </source>
</evidence>
<dbReference type="eggNOG" id="COG5010">
    <property type="taxonomic scope" value="Bacteria"/>
</dbReference>
<reference evidence="4 5" key="1">
    <citation type="journal article" date="2014" name="Antonie Van Leeuwenhoek">
        <title>Hyphomonas beringensis sp. nov. and Hyphomonas chukchiensis sp. nov., isolated from surface seawater of the Bering Sea and Chukchi Sea.</title>
        <authorList>
            <person name="Li C."/>
            <person name="Lai Q."/>
            <person name="Li G."/>
            <person name="Dong C."/>
            <person name="Wang J."/>
            <person name="Liao Y."/>
            <person name="Shao Z."/>
        </authorList>
    </citation>
    <scope>NUCLEOTIDE SEQUENCE [LARGE SCALE GENOMIC DNA]</scope>
    <source>
        <strain evidence="4 5">25B14_1</strain>
    </source>
</reference>
<dbReference type="RefSeq" id="WP_051601141.1">
    <property type="nucleotide sequence ID" value="NZ_AWFF01000028.1"/>
</dbReference>
<feature type="repeat" description="TPR" evidence="1">
    <location>
        <begin position="142"/>
        <end position="175"/>
    </location>
</feature>
<dbReference type="STRING" id="1280946.HY29_11065"/>
<dbReference type="OrthoDB" id="422579at2"/>
<dbReference type="InterPro" id="IPR019734">
    <property type="entry name" value="TPR_rpt"/>
</dbReference>
<dbReference type="Pfam" id="PF13181">
    <property type="entry name" value="TPR_8"/>
    <property type="match status" value="1"/>
</dbReference>
<accession>A0A062UDB0</accession>
<name>A0A062UDB0_9PROT</name>
<keyword evidence="5" id="KW-1185">Reference proteome</keyword>
<evidence type="ECO:0000256" key="2">
    <source>
        <dbReference type="SAM" id="MobiDB-lite"/>
    </source>
</evidence>
<keyword evidence="3" id="KW-0732">Signal</keyword>
<dbReference type="SUPFAM" id="SSF48452">
    <property type="entry name" value="TPR-like"/>
    <property type="match status" value="1"/>
</dbReference>
<dbReference type="PIRSF" id="PIRSF035836">
    <property type="entry name" value="UCP035836"/>
    <property type="match status" value="1"/>
</dbReference>
<dbReference type="AlphaFoldDB" id="A0A062UDB0"/>
<dbReference type="InterPro" id="IPR014596">
    <property type="entry name" value="UCP035836"/>
</dbReference>
<organism evidence="4 5">
    <name type="scientific">Hyphomonas beringensis</name>
    <dbReference type="NCBI Taxonomy" id="1280946"/>
    <lineage>
        <taxon>Bacteria</taxon>
        <taxon>Pseudomonadati</taxon>
        <taxon>Pseudomonadota</taxon>
        <taxon>Alphaproteobacteria</taxon>
        <taxon>Hyphomonadales</taxon>
        <taxon>Hyphomonadaceae</taxon>
        <taxon>Hyphomonas</taxon>
    </lineage>
</organism>
<feature type="chain" id="PRO_5001615034" evidence="3">
    <location>
        <begin position="26"/>
        <end position="311"/>
    </location>
</feature>
<protein>
    <submittedName>
        <fullName evidence="4">Uncharacterized protein</fullName>
    </submittedName>
</protein>
<gene>
    <name evidence="4" type="ORF">HY29_11065</name>
</gene>
<dbReference type="Gene3D" id="1.25.40.10">
    <property type="entry name" value="Tetratricopeptide repeat domain"/>
    <property type="match status" value="1"/>
</dbReference>
<dbReference type="EMBL" id="AWFF01000028">
    <property type="protein sequence ID" value="KCZ55658.1"/>
    <property type="molecule type" value="Genomic_DNA"/>
</dbReference>
<dbReference type="PROSITE" id="PS50005">
    <property type="entry name" value="TPR"/>
    <property type="match status" value="1"/>
</dbReference>
<dbReference type="InterPro" id="IPR011990">
    <property type="entry name" value="TPR-like_helical_dom_sf"/>
</dbReference>
<keyword evidence="1" id="KW-0802">TPR repeat</keyword>
<dbReference type="PROSITE" id="PS51257">
    <property type="entry name" value="PROKAR_LIPOPROTEIN"/>
    <property type="match status" value="1"/>
</dbReference>
<dbReference type="Proteomes" id="UP000027037">
    <property type="component" value="Unassembled WGS sequence"/>
</dbReference>
<evidence type="ECO:0000256" key="1">
    <source>
        <dbReference type="PROSITE-ProRule" id="PRU00339"/>
    </source>
</evidence>
<sequence>MSRAKTSLAALAVVLSACATSPDPAEQVEQDYAQAVEAAMQPATPEEVAAANRADPLTKANFWAKEHAKDPDNLDKALSFASALRGIGSDERAIEVLSQVLVVHPGDPDLLIALGKALSTQNDIVASARAFEQATRTAPDRAEGWAALGTSLDKLDRHEDAQRAYTQALLLEPTRTSTLTNYGLSLALSGNLIAAEEKLRLAAAQPDADVRVTENLALILGLQGKYDEMAEISSRHAPQGVVEQNAKLLQDMIQPVRSWEALEAEAPAAKRSAPPVEKTKPTPATPPVATNAEDSAPEASSTGLRLRRSGE</sequence>
<feature type="region of interest" description="Disordered" evidence="2">
    <location>
        <begin position="264"/>
        <end position="311"/>
    </location>
</feature>
<dbReference type="PATRIC" id="fig|1280946.3.peg.1009"/>
<evidence type="ECO:0000313" key="4">
    <source>
        <dbReference type="EMBL" id="KCZ55658.1"/>
    </source>
</evidence>
<proteinExistence type="predicted"/>
<evidence type="ECO:0000256" key="3">
    <source>
        <dbReference type="SAM" id="SignalP"/>
    </source>
</evidence>
<dbReference type="SMART" id="SM00028">
    <property type="entry name" value="TPR"/>
    <property type="match status" value="2"/>
</dbReference>
<feature type="signal peptide" evidence="3">
    <location>
        <begin position="1"/>
        <end position="25"/>
    </location>
</feature>
<comment type="caution">
    <text evidence="4">The sequence shown here is derived from an EMBL/GenBank/DDBJ whole genome shotgun (WGS) entry which is preliminary data.</text>
</comment>